<evidence type="ECO:0000256" key="6">
    <source>
        <dbReference type="ARBA" id="ARBA00023295"/>
    </source>
</evidence>
<comment type="similarity">
    <text evidence="2 7">Belongs to the glycosyl hydrolase 27 family.</text>
</comment>
<reference evidence="9 10" key="1">
    <citation type="submission" date="2016-07" db="EMBL/GenBank/DDBJ databases">
        <title>Pervasive Adenine N6-methylation of Active Genes in Fungi.</title>
        <authorList>
            <consortium name="DOE Joint Genome Institute"/>
            <person name="Mondo S.J."/>
            <person name="Dannebaum R.O."/>
            <person name="Kuo R.C."/>
            <person name="Labutti K."/>
            <person name="Haridas S."/>
            <person name="Kuo A."/>
            <person name="Salamov A."/>
            <person name="Ahrendt S.R."/>
            <person name="Lipzen A."/>
            <person name="Sullivan W."/>
            <person name="Andreopoulos W.B."/>
            <person name="Clum A."/>
            <person name="Lindquist E."/>
            <person name="Daum C."/>
            <person name="Ramamoorthy G.K."/>
            <person name="Gryganskyi A."/>
            <person name="Culley D."/>
            <person name="Magnuson J.K."/>
            <person name="James T.Y."/>
            <person name="O'Malley M.A."/>
            <person name="Stajich J.E."/>
            <person name="Spatafora J.W."/>
            <person name="Visel A."/>
            <person name="Grigoriev I.V."/>
        </authorList>
    </citation>
    <scope>NUCLEOTIDE SEQUENCE [LARGE SCALE GENOMIC DNA]</scope>
    <source>
        <strain evidence="9 10">NRRL 1336</strain>
    </source>
</reference>
<keyword evidence="10" id="KW-1185">Reference proteome</keyword>
<dbReference type="Pfam" id="PF17801">
    <property type="entry name" value="Melibiase_C"/>
    <property type="match status" value="1"/>
</dbReference>
<evidence type="ECO:0000259" key="8">
    <source>
        <dbReference type="Pfam" id="PF17801"/>
    </source>
</evidence>
<dbReference type="EMBL" id="MCGE01000004">
    <property type="protein sequence ID" value="ORZ22622.1"/>
    <property type="molecule type" value="Genomic_DNA"/>
</dbReference>
<keyword evidence="5 7" id="KW-0378">Hydrolase</keyword>
<dbReference type="InterPro" id="IPR002241">
    <property type="entry name" value="Glyco_hydro_27"/>
</dbReference>
<dbReference type="SUPFAM" id="SSF51445">
    <property type="entry name" value="(Trans)glycosidases"/>
    <property type="match status" value="1"/>
</dbReference>
<dbReference type="GO" id="GO:0005975">
    <property type="term" value="P:carbohydrate metabolic process"/>
    <property type="evidence" value="ECO:0007669"/>
    <property type="project" value="InterPro"/>
</dbReference>
<dbReference type="STRING" id="90262.A0A1X2IV55"/>
<sequence>MGWSTWNRYGCHIDEQLIRETSDMLVDHGYRDAGYSYLNLDDCWQSHERTSGGDIVIDSVAFPHGIRSVADYVHSRGLKFGIYSSAGRQTCAGRMASSGYESQDAQTYASMGVDYLKYDNCNYDEGVSARTRYEAMAKAINATERHILLSVCNWGTENTWEWAGEYGHSFRTHDDIYNDWKSIVEILNVHATVVSNSGPGNWADPDILEVGNGKLTVDESRTHFSIWAAMKAPLILGHSLNDIPKELYDIVMNRDVIAVNQDPLGLPARRITHIANDRDIWAGELANQSMVLVIINYLDKSQVFNIDVNTYGYIGSSIMAHDLWKNNKVELENTR</sequence>
<dbReference type="PRINTS" id="PR00740">
    <property type="entry name" value="GLHYDRLASE27"/>
</dbReference>
<dbReference type="EC" id="3.2.1.22" evidence="3 7"/>
<dbReference type="Pfam" id="PF16499">
    <property type="entry name" value="Melibiase_2"/>
    <property type="match status" value="1"/>
</dbReference>
<dbReference type="SUPFAM" id="SSF51011">
    <property type="entry name" value="Glycosyl hydrolase domain"/>
    <property type="match status" value="1"/>
</dbReference>
<keyword evidence="4" id="KW-0732">Signal</keyword>
<dbReference type="Proteomes" id="UP000193560">
    <property type="component" value="Unassembled WGS sequence"/>
</dbReference>
<dbReference type="OrthoDB" id="5795902at2759"/>
<dbReference type="PANTHER" id="PTHR11452:SF75">
    <property type="entry name" value="ALPHA-GALACTOSIDASE MEL1"/>
    <property type="match status" value="1"/>
</dbReference>
<proteinExistence type="inferred from homology"/>
<evidence type="ECO:0000256" key="3">
    <source>
        <dbReference type="ARBA" id="ARBA00012755"/>
    </source>
</evidence>
<dbReference type="CDD" id="cd14792">
    <property type="entry name" value="GH27"/>
    <property type="match status" value="1"/>
</dbReference>
<dbReference type="InterPro" id="IPR041233">
    <property type="entry name" value="Melibiase_C"/>
</dbReference>
<dbReference type="Gene3D" id="2.60.40.1180">
    <property type="entry name" value="Golgi alpha-mannosidase II"/>
    <property type="match status" value="1"/>
</dbReference>
<dbReference type="InterPro" id="IPR013785">
    <property type="entry name" value="Aldolase_TIM"/>
</dbReference>
<accession>A0A1X2IV55</accession>
<keyword evidence="7" id="KW-1015">Disulfide bond</keyword>
<comment type="caution">
    <text evidence="9">The sequence shown here is derived from an EMBL/GenBank/DDBJ whole genome shotgun (WGS) entry which is preliminary data.</text>
</comment>
<evidence type="ECO:0000256" key="7">
    <source>
        <dbReference type="RuleBase" id="RU361168"/>
    </source>
</evidence>
<dbReference type="FunFam" id="3.20.20.70:FF:000197">
    <property type="entry name" value="Alpha-galactosidase"/>
    <property type="match status" value="1"/>
</dbReference>
<dbReference type="Gene3D" id="3.20.20.70">
    <property type="entry name" value="Aldolase class I"/>
    <property type="match status" value="1"/>
</dbReference>
<dbReference type="AlphaFoldDB" id="A0A1X2IV55"/>
<evidence type="ECO:0000313" key="9">
    <source>
        <dbReference type="EMBL" id="ORZ22622.1"/>
    </source>
</evidence>
<dbReference type="InterPro" id="IPR013780">
    <property type="entry name" value="Glyco_hydro_b"/>
</dbReference>
<evidence type="ECO:0000256" key="2">
    <source>
        <dbReference type="ARBA" id="ARBA00009743"/>
    </source>
</evidence>
<dbReference type="PANTHER" id="PTHR11452">
    <property type="entry name" value="ALPHA-GALACTOSIDASE/ALPHA-N-ACETYLGALACTOSAMINIDASE"/>
    <property type="match status" value="1"/>
</dbReference>
<evidence type="ECO:0000313" key="10">
    <source>
        <dbReference type="Proteomes" id="UP000193560"/>
    </source>
</evidence>
<evidence type="ECO:0000256" key="4">
    <source>
        <dbReference type="ARBA" id="ARBA00022729"/>
    </source>
</evidence>
<evidence type="ECO:0000256" key="5">
    <source>
        <dbReference type="ARBA" id="ARBA00022801"/>
    </source>
</evidence>
<name>A0A1X2IV55_9FUNG</name>
<dbReference type="InterPro" id="IPR017853">
    <property type="entry name" value="GH"/>
</dbReference>
<feature type="domain" description="Alpha galactosidase C-terminal" evidence="8">
    <location>
        <begin position="276"/>
        <end position="328"/>
    </location>
</feature>
<gene>
    <name evidence="9" type="ORF">BCR42DRAFT_172055</name>
</gene>
<organism evidence="9 10">
    <name type="scientific">Absidia repens</name>
    <dbReference type="NCBI Taxonomy" id="90262"/>
    <lineage>
        <taxon>Eukaryota</taxon>
        <taxon>Fungi</taxon>
        <taxon>Fungi incertae sedis</taxon>
        <taxon>Mucoromycota</taxon>
        <taxon>Mucoromycotina</taxon>
        <taxon>Mucoromycetes</taxon>
        <taxon>Mucorales</taxon>
        <taxon>Cunninghamellaceae</taxon>
        <taxon>Absidia</taxon>
    </lineage>
</organism>
<comment type="catalytic activity">
    <reaction evidence="1 7">
        <text>Hydrolysis of terminal, non-reducing alpha-D-galactose residues in alpha-D-galactosides, including galactose oligosaccharides, galactomannans and galactolipids.</text>
        <dbReference type="EC" id="3.2.1.22"/>
    </reaction>
</comment>
<dbReference type="GO" id="GO:0004557">
    <property type="term" value="F:alpha-galactosidase activity"/>
    <property type="evidence" value="ECO:0007669"/>
    <property type="project" value="UniProtKB-EC"/>
</dbReference>
<keyword evidence="6 7" id="KW-0326">Glycosidase</keyword>
<evidence type="ECO:0000256" key="1">
    <source>
        <dbReference type="ARBA" id="ARBA00001255"/>
    </source>
</evidence>
<protein>
    <recommendedName>
        <fullName evidence="3 7">Alpha-galactosidase</fullName>
        <ecNumber evidence="3 7">3.2.1.22</ecNumber>
    </recommendedName>
    <alternativeName>
        <fullName evidence="7">Melibiase</fullName>
    </alternativeName>
</protein>